<evidence type="ECO:0000259" key="5">
    <source>
        <dbReference type="Pfam" id="PF02576"/>
    </source>
</evidence>
<comment type="function">
    <text evidence="3">Required for maturation of 30S ribosomal subunits.</text>
</comment>
<dbReference type="Pfam" id="PF02576">
    <property type="entry name" value="RimP_N"/>
    <property type="match status" value="1"/>
</dbReference>
<comment type="similarity">
    <text evidence="3">Belongs to the RimP family.</text>
</comment>
<name>A0ABT8K5I8_9MICC</name>
<organism evidence="6 7">
    <name type="scientific">Arthrobacter burdickii</name>
    <dbReference type="NCBI Taxonomy" id="3035920"/>
    <lineage>
        <taxon>Bacteria</taxon>
        <taxon>Bacillati</taxon>
        <taxon>Actinomycetota</taxon>
        <taxon>Actinomycetes</taxon>
        <taxon>Micrococcales</taxon>
        <taxon>Micrococcaceae</taxon>
        <taxon>Arthrobacter</taxon>
    </lineage>
</organism>
<reference evidence="6" key="1">
    <citation type="submission" date="2023-06" db="EMBL/GenBank/DDBJ databases">
        <title>MT1 and MT2 Draft Genomes of Novel Species.</title>
        <authorList>
            <person name="Venkateswaran K."/>
        </authorList>
    </citation>
    <scope>NUCLEOTIDE SEQUENCE</scope>
    <source>
        <strain evidence="6">IIF3SC-B10</strain>
    </source>
</reference>
<dbReference type="PANTHER" id="PTHR33867:SF1">
    <property type="entry name" value="RIBOSOME MATURATION FACTOR RIMP"/>
    <property type="match status" value="1"/>
</dbReference>
<comment type="subcellular location">
    <subcellularLocation>
        <location evidence="3">Cytoplasm</location>
    </subcellularLocation>
</comment>
<accession>A0ABT8K5I8</accession>
<dbReference type="PANTHER" id="PTHR33867">
    <property type="entry name" value="RIBOSOME MATURATION FACTOR RIMP"/>
    <property type="match status" value="1"/>
</dbReference>
<dbReference type="InterPro" id="IPR028998">
    <property type="entry name" value="RimP_C"/>
</dbReference>
<evidence type="ECO:0000313" key="6">
    <source>
        <dbReference type="EMBL" id="MDN4612728.1"/>
    </source>
</evidence>
<keyword evidence="1 3" id="KW-0963">Cytoplasm</keyword>
<dbReference type="InterPro" id="IPR003728">
    <property type="entry name" value="Ribosome_maturation_RimP"/>
</dbReference>
<comment type="caution">
    <text evidence="6">The sequence shown here is derived from an EMBL/GenBank/DDBJ whole genome shotgun (WGS) entry which is preliminary data.</text>
</comment>
<dbReference type="HAMAP" id="MF_01077">
    <property type="entry name" value="RimP"/>
    <property type="match status" value="1"/>
</dbReference>
<dbReference type="Gene3D" id="3.30.300.70">
    <property type="entry name" value="RimP-like superfamily, N-terminal"/>
    <property type="match status" value="1"/>
</dbReference>
<dbReference type="InterPro" id="IPR035956">
    <property type="entry name" value="RimP_N_sf"/>
</dbReference>
<evidence type="ECO:0000256" key="1">
    <source>
        <dbReference type="ARBA" id="ARBA00022490"/>
    </source>
</evidence>
<sequence length="224" mass="24494">MSVLLEDNIIEWEAAMAVRSGNEKHAPTRKSALEAELQAEAQRLRTRLQPVVEQHNLYLEDVDIKVAGSHRTVHVVVDLPEDASGSVGLDVISAISTDLSAAMDSDPQDDDRPYNLEISSPGVSRPLTEPRHWRRSVGRVVEVKPVTGDVVVGRLQDVTATGIRLIPHLPVKKGMKPKQGDPLALEFSKIRKGTVQVEFAHLEDEHHENSDGADPDISGAVHPA</sequence>
<dbReference type="SUPFAM" id="SSF75420">
    <property type="entry name" value="YhbC-like, N-terminal domain"/>
    <property type="match status" value="1"/>
</dbReference>
<protein>
    <recommendedName>
        <fullName evidence="3">Ribosome maturation factor RimP</fullName>
    </recommendedName>
</protein>
<feature type="domain" description="Ribosome maturation factor RimP N-terminal" evidence="5">
    <location>
        <begin position="48"/>
        <end position="123"/>
    </location>
</feature>
<dbReference type="RefSeq" id="WP_301230002.1">
    <property type="nucleotide sequence ID" value="NZ_JAROCG010000002.1"/>
</dbReference>
<dbReference type="Proteomes" id="UP001174209">
    <property type="component" value="Unassembled WGS sequence"/>
</dbReference>
<evidence type="ECO:0000256" key="3">
    <source>
        <dbReference type="HAMAP-Rule" id="MF_01077"/>
    </source>
</evidence>
<gene>
    <name evidence="3 6" type="primary">rimP</name>
    <name evidence="6" type="ORF">P5G52_17815</name>
</gene>
<dbReference type="CDD" id="cd01734">
    <property type="entry name" value="YlxS_C"/>
    <property type="match status" value="1"/>
</dbReference>
<dbReference type="InterPro" id="IPR028989">
    <property type="entry name" value="RimP_N"/>
</dbReference>
<feature type="region of interest" description="Disordered" evidence="4">
    <location>
        <begin position="203"/>
        <end position="224"/>
    </location>
</feature>
<proteinExistence type="inferred from homology"/>
<evidence type="ECO:0000256" key="4">
    <source>
        <dbReference type="SAM" id="MobiDB-lite"/>
    </source>
</evidence>
<keyword evidence="7" id="KW-1185">Reference proteome</keyword>
<keyword evidence="2 3" id="KW-0690">Ribosome biogenesis</keyword>
<evidence type="ECO:0000256" key="2">
    <source>
        <dbReference type="ARBA" id="ARBA00022517"/>
    </source>
</evidence>
<feature type="region of interest" description="Disordered" evidence="4">
    <location>
        <begin position="102"/>
        <end position="129"/>
    </location>
</feature>
<evidence type="ECO:0000313" key="7">
    <source>
        <dbReference type="Proteomes" id="UP001174209"/>
    </source>
</evidence>
<dbReference type="EMBL" id="JAROCG010000002">
    <property type="protein sequence ID" value="MDN4612728.1"/>
    <property type="molecule type" value="Genomic_DNA"/>
</dbReference>